<name>G4TRV2_SERID</name>
<comment type="caution">
    <text evidence="2">The sequence shown here is derived from an EMBL/GenBank/DDBJ whole genome shotgun (WGS) entry which is preliminary data.</text>
</comment>
<feature type="compositionally biased region" description="Basic and acidic residues" evidence="1">
    <location>
        <begin position="89"/>
        <end position="117"/>
    </location>
</feature>
<evidence type="ECO:0000256" key="1">
    <source>
        <dbReference type="SAM" id="MobiDB-lite"/>
    </source>
</evidence>
<evidence type="ECO:0000313" key="3">
    <source>
        <dbReference type="Proteomes" id="UP000007148"/>
    </source>
</evidence>
<proteinExistence type="predicted"/>
<accession>G4TRV2</accession>
<dbReference type="InParanoid" id="G4TRV2"/>
<organism evidence="2 3">
    <name type="scientific">Serendipita indica (strain DSM 11827)</name>
    <name type="common">Root endophyte fungus</name>
    <name type="synonym">Piriformospora indica</name>
    <dbReference type="NCBI Taxonomy" id="1109443"/>
    <lineage>
        <taxon>Eukaryota</taxon>
        <taxon>Fungi</taxon>
        <taxon>Dikarya</taxon>
        <taxon>Basidiomycota</taxon>
        <taxon>Agaricomycotina</taxon>
        <taxon>Agaricomycetes</taxon>
        <taxon>Sebacinales</taxon>
        <taxon>Serendipitaceae</taxon>
        <taxon>Serendipita</taxon>
    </lineage>
</organism>
<feature type="region of interest" description="Disordered" evidence="1">
    <location>
        <begin position="1"/>
        <end position="132"/>
    </location>
</feature>
<dbReference type="OrthoDB" id="3267284at2759"/>
<keyword evidence="3" id="KW-1185">Reference proteome</keyword>
<dbReference type="Proteomes" id="UP000007148">
    <property type="component" value="Unassembled WGS sequence"/>
</dbReference>
<evidence type="ECO:0000313" key="2">
    <source>
        <dbReference type="EMBL" id="CCA74041.1"/>
    </source>
</evidence>
<dbReference type="eggNOG" id="ENOG502SSF6">
    <property type="taxonomic scope" value="Eukaryota"/>
</dbReference>
<dbReference type="HOGENOM" id="CLU_1220336_0_0_1"/>
<gene>
    <name evidence="2" type="ORF">PIIN_07995</name>
</gene>
<dbReference type="AlphaFoldDB" id="G4TRV2"/>
<protein>
    <submittedName>
        <fullName evidence="2">Uncharacterized protein</fullName>
    </submittedName>
</protein>
<reference evidence="2 3" key="1">
    <citation type="journal article" date="2011" name="PLoS Pathog.">
        <title>Endophytic Life Strategies Decoded by Genome and Transcriptome Analyses of the Mutualistic Root Symbiont Piriformospora indica.</title>
        <authorList>
            <person name="Zuccaro A."/>
            <person name="Lahrmann U."/>
            <person name="Guldener U."/>
            <person name="Langen G."/>
            <person name="Pfiffi S."/>
            <person name="Biedenkopf D."/>
            <person name="Wong P."/>
            <person name="Samans B."/>
            <person name="Grimm C."/>
            <person name="Basiewicz M."/>
            <person name="Murat C."/>
            <person name="Martin F."/>
            <person name="Kogel K.H."/>
        </authorList>
    </citation>
    <scope>NUCLEOTIDE SEQUENCE [LARGE SCALE GENOMIC DNA]</scope>
    <source>
        <strain evidence="2 3">DSM 11827</strain>
    </source>
</reference>
<feature type="compositionally biased region" description="Low complexity" evidence="1">
    <location>
        <begin position="1"/>
        <end position="22"/>
    </location>
</feature>
<sequence>MSFSFTSTSTPPRTSSSYHAPSSSPPMESPTTSTRRFSQYKPRFSGSSTTPIHSHVRAPSFTSGEPSAKDFQKQHGFNFPVAEPPQKALWRDKLRQQVERRAKRDRQRMYERARSEEANSDGGSSDGDLEMEEDLDDLDDELYRRIMVEERRKLAHQSNVAYETTFGESDDIHMEDIEQVERQFTGEIEDANLDEYDPAAEYEAYLADLQAQVVAQTGDLGIDRRSQTLGHLPSGEVDEFESEFNKLDPATLAAILDR</sequence>
<dbReference type="EMBL" id="CAFZ01000274">
    <property type="protein sequence ID" value="CCA74041.1"/>
    <property type="molecule type" value="Genomic_DNA"/>
</dbReference>